<accession>A0ACD5TDH8</accession>
<dbReference type="EnsemblPlants" id="AVESA.00010b.r2.1AG0035370.1">
    <property type="protein sequence ID" value="AVESA.00010b.r2.1AG0035370.1.CDS.1"/>
    <property type="gene ID" value="AVESA.00010b.r2.1AG0035370"/>
</dbReference>
<organism evidence="1 2">
    <name type="scientific">Avena sativa</name>
    <name type="common">Oat</name>
    <dbReference type="NCBI Taxonomy" id="4498"/>
    <lineage>
        <taxon>Eukaryota</taxon>
        <taxon>Viridiplantae</taxon>
        <taxon>Streptophyta</taxon>
        <taxon>Embryophyta</taxon>
        <taxon>Tracheophyta</taxon>
        <taxon>Spermatophyta</taxon>
        <taxon>Magnoliopsida</taxon>
        <taxon>Liliopsida</taxon>
        <taxon>Poales</taxon>
        <taxon>Poaceae</taxon>
        <taxon>BOP clade</taxon>
        <taxon>Pooideae</taxon>
        <taxon>Poodae</taxon>
        <taxon>Poeae</taxon>
        <taxon>Poeae Chloroplast Group 1 (Aveneae type)</taxon>
        <taxon>Aveninae</taxon>
        <taxon>Avena</taxon>
    </lineage>
</organism>
<sequence length="731" mass="82070">MVLIAWIGTYAHRYRHHPLIRFVYLGATTLFLPILSYVVSTLENPYTFTIYEEGNRVITSKCDAGIHVRTALLWIGLVQIIGTNATAIVASDSREGRSIVPPSVQLVQAVWTSYLAYITVESSLPPFFKLHMVYLVMIYLLYFLPYALILAKLVFKYYAWYEARRSLALGRNPRLIVGYMEQLQCGDNHSELRSQHVPPPLIVMRESTILVEKHSHGYTLIGVNNNGLVTIDKIWQFDDTVLPRTMNKYKDLCLSFALFKLLRCRFAKYTTSKAGFMKASYFIRDLLLKDSDDERVLGVIAHELSFLQDYYYTSLPISYSKSWLPILTVSISLSSIAYCLLFIFGFLLNAWVNGAGFISEPQIICHHVNCYTESGPIYMHQSKAGLSFGKQYFNDVPVFLLATLVVLVEVREIASYVCSNWTKVGLICGYVNHSSWQQSAMTRKCVGLVLHTRCKLMDHWEDKMNQCSILVLHGRRNPLALFRRLAHLPDQKKKVPRAVKAAVVGVVRSYQRIRCPRNGATPLQLKVTDNSDPVWTFHGAKGPADAMLVCHVATSILEVRSRCHKQPLSDHEIVATHLSRYCAYLVAYAPELLPDDALWCSSLYKAVKKDATRALGCGGMTTSMEPEAEDQRLVRLLSTSSEHHQVLKDGAELGRRLAELPEGDEVAWKVLAGFWSEMIVCVAAACDNIDTHAEAVARGGELVTLLWALLAHIGGVDEDTVAATHGAPADV</sequence>
<reference evidence="1" key="2">
    <citation type="submission" date="2025-09" db="UniProtKB">
        <authorList>
            <consortium name="EnsemblPlants"/>
        </authorList>
    </citation>
    <scope>IDENTIFICATION</scope>
</reference>
<keyword evidence="2" id="KW-1185">Reference proteome</keyword>
<evidence type="ECO:0000313" key="1">
    <source>
        <dbReference type="EnsemblPlants" id="AVESA.00010b.r2.1AG0035370.1.CDS.1"/>
    </source>
</evidence>
<protein>
    <submittedName>
        <fullName evidence="1">Uncharacterized protein</fullName>
    </submittedName>
</protein>
<reference evidence="1" key="1">
    <citation type="submission" date="2021-05" db="EMBL/GenBank/DDBJ databases">
        <authorList>
            <person name="Scholz U."/>
            <person name="Mascher M."/>
            <person name="Fiebig A."/>
        </authorList>
    </citation>
    <scope>NUCLEOTIDE SEQUENCE [LARGE SCALE GENOMIC DNA]</scope>
</reference>
<evidence type="ECO:0000313" key="2">
    <source>
        <dbReference type="Proteomes" id="UP001732700"/>
    </source>
</evidence>
<dbReference type="Proteomes" id="UP001732700">
    <property type="component" value="Chromosome 1A"/>
</dbReference>
<proteinExistence type="predicted"/>
<name>A0ACD5TDH8_AVESA</name>